<dbReference type="GO" id="GO:0043633">
    <property type="term" value="P:polyadenylation-dependent RNA catabolic process"/>
    <property type="evidence" value="ECO:0007669"/>
    <property type="project" value="InterPro"/>
</dbReference>
<evidence type="ECO:0000313" key="7">
    <source>
        <dbReference type="EMBL" id="ADK81031.1"/>
    </source>
</evidence>
<comment type="similarity">
    <text evidence="3">Belongs to the tRNA nucleotidyltransferase/poly(A) polymerase family.</text>
</comment>
<dbReference type="RefSeq" id="WP_013254495.1">
    <property type="nucleotide sequence ID" value="NC_014364.1"/>
</dbReference>
<evidence type="ECO:0000259" key="5">
    <source>
        <dbReference type="Pfam" id="PF01743"/>
    </source>
</evidence>
<evidence type="ECO:0000313" key="8">
    <source>
        <dbReference type="Proteomes" id="UP000002318"/>
    </source>
</evidence>
<keyword evidence="8" id="KW-1185">Reference proteome</keyword>
<dbReference type="Gene3D" id="1.10.3090.10">
    <property type="entry name" value="cca-adding enzyme, domain 2"/>
    <property type="match status" value="1"/>
</dbReference>
<dbReference type="GO" id="GO:1990817">
    <property type="term" value="F:poly(A) RNA polymerase activity"/>
    <property type="evidence" value="ECO:0007669"/>
    <property type="project" value="InterPro"/>
</dbReference>
<keyword evidence="3" id="KW-0694">RNA-binding</keyword>
<dbReference type="Gene3D" id="3.30.460.10">
    <property type="entry name" value="Beta Polymerase, domain 2"/>
    <property type="match status" value="1"/>
</dbReference>
<evidence type="ECO:0000259" key="6">
    <source>
        <dbReference type="Pfam" id="PF12627"/>
    </source>
</evidence>
<dbReference type="InterPro" id="IPR002646">
    <property type="entry name" value="PolA_pol_head_dom"/>
</dbReference>
<dbReference type="PANTHER" id="PTHR43051">
    <property type="entry name" value="POLYNUCLEOTIDE ADENYLYLTRANSFERASE FAMILY PROTEIN"/>
    <property type="match status" value="1"/>
</dbReference>
<dbReference type="OrthoDB" id="9805698at2"/>
<feature type="domain" description="Poly A polymerase head" evidence="5">
    <location>
        <begin position="50"/>
        <end position="166"/>
    </location>
</feature>
<dbReference type="PANTHER" id="PTHR43051:SF1">
    <property type="entry name" value="POLYNUCLEOTIDE ADENYLYLTRANSFERASE FAMILY PROTEIN"/>
    <property type="match status" value="1"/>
</dbReference>
<dbReference type="InterPro" id="IPR052191">
    <property type="entry name" value="tRNA_ntf/polyA_polymerase_I"/>
</dbReference>
<sequence length="393" mass="45012">MLKRYATDEKGQSVPIAKIYTEQEHPISSDQIDSDAFAITRRLKDAGFEAYIVGGAVRDLLQGKSPKDFDIATSAYPKQVRKLFRNSRIIGRRFRLVHVHYGSGKIIEVSTFRTDDEEGNSNNVFGTLEDDVKRRDFSVNALYFDPQKLHIIDFVDGVKDVRAGKMKSLLPLDRTFKDDPVRMIRAIKYSTGGGFRMGWKLRRAIARHVDELERCPSSRMTEEVFKVLASGRSALLIDEFLKTGLFRHMLPRIDSLLKSGDKKLRGAFFASLEELDLLVREKNEDRKGQMLVRLLGPFLELSLEGTNSVDLFRDTFKSFKQLLEPITPPNHEVEMAVIKLFRQCGIRTPRNIARRPKPSSLEPIAKDKENKTRRSRRRKKRQSAENADVALDV</sequence>
<evidence type="ECO:0000256" key="3">
    <source>
        <dbReference type="RuleBase" id="RU003953"/>
    </source>
</evidence>
<dbReference type="eggNOG" id="COG0617">
    <property type="taxonomic scope" value="Bacteria"/>
</dbReference>
<dbReference type="NCBIfam" id="TIGR01942">
    <property type="entry name" value="pcnB"/>
    <property type="match status" value="1"/>
</dbReference>
<dbReference type="EMBL" id="CP002116">
    <property type="protein sequence ID" value="ADK81031.1"/>
    <property type="molecule type" value="Genomic_DNA"/>
</dbReference>
<dbReference type="Pfam" id="PF01743">
    <property type="entry name" value="PolyA_pol"/>
    <property type="match status" value="1"/>
</dbReference>
<dbReference type="SUPFAM" id="SSF81891">
    <property type="entry name" value="Poly A polymerase C-terminal region-like"/>
    <property type="match status" value="1"/>
</dbReference>
<feature type="region of interest" description="Disordered" evidence="4">
    <location>
        <begin position="349"/>
        <end position="393"/>
    </location>
</feature>
<gene>
    <name evidence="7" type="ordered locus">Spirs_1905</name>
</gene>
<dbReference type="GO" id="GO:0000166">
    <property type="term" value="F:nucleotide binding"/>
    <property type="evidence" value="ECO:0007669"/>
    <property type="project" value="UniProtKB-KW"/>
</dbReference>
<evidence type="ECO:0000256" key="1">
    <source>
        <dbReference type="ARBA" id="ARBA00022679"/>
    </source>
</evidence>
<dbReference type="GO" id="GO:0006396">
    <property type="term" value="P:RNA processing"/>
    <property type="evidence" value="ECO:0007669"/>
    <property type="project" value="InterPro"/>
</dbReference>
<dbReference type="CDD" id="cd05398">
    <property type="entry name" value="NT_ClassII-CCAase"/>
    <property type="match status" value="1"/>
</dbReference>
<accession>E1R6L3</accession>
<dbReference type="GO" id="GO:0003723">
    <property type="term" value="F:RNA binding"/>
    <property type="evidence" value="ECO:0007669"/>
    <property type="project" value="UniProtKB-KW"/>
</dbReference>
<evidence type="ECO:0000256" key="2">
    <source>
        <dbReference type="ARBA" id="ARBA00022741"/>
    </source>
</evidence>
<dbReference type="SUPFAM" id="SSF81301">
    <property type="entry name" value="Nucleotidyltransferase"/>
    <property type="match status" value="1"/>
</dbReference>
<feature type="domain" description="tRNA nucleotidyltransferase/poly(A) polymerase RNA and SrmB- binding" evidence="6">
    <location>
        <begin position="194"/>
        <end position="255"/>
    </location>
</feature>
<dbReference type="InterPro" id="IPR043519">
    <property type="entry name" value="NT_sf"/>
</dbReference>
<dbReference type="AlphaFoldDB" id="E1R6L3"/>
<dbReference type="InterPro" id="IPR010206">
    <property type="entry name" value="PolA_pol_I"/>
</dbReference>
<dbReference type="KEGG" id="ssm:Spirs_1905"/>
<dbReference type="HOGENOM" id="CLU_015961_0_1_12"/>
<dbReference type="InterPro" id="IPR032828">
    <property type="entry name" value="PolyA_RNA-bd"/>
</dbReference>
<evidence type="ECO:0000256" key="4">
    <source>
        <dbReference type="SAM" id="MobiDB-lite"/>
    </source>
</evidence>
<dbReference type="STRING" id="573413.Spirs_1905"/>
<name>E1R6L3_SEDSS</name>
<protein>
    <submittedName>
        <fullName evidence="7">Poly(A) polymerase</fullName>
    </submittedName>
</protein>
<dbReference type="Proteomes" id="UP000002318">
    <property type="component" value="Chromosome"/>
</dbReference>
<keyword evidence="1 3" id="KW-0808">Transferase</keyword>
<reference evidence="7 8" key="1">
    <citation type="journal article" date="2010" name="Stand. Genomic Sci.">
        <title>Complete genome sequence of Spirochaeta smaragdinae type strain (SEBR 4228).</title>
        <authorList>
            <person name="Mavromatis K."/>
            <person name="Yasawong M."/>
            <person name="Chertkov O."/>
            <person name="Lapidus A."/>
            <person name="Lucas S."/>
            <person name="Nolan M."/>
            <person name="Del Rio T.G."/>
            <person name="Tice H."/>
            <person name="Cheng J.F."/>
            <person name="Pitluck S."/>
            <person name="Liolios K."/>
            <person name="Ivanova N."/>
            <person name="Tapia R."/>
            <person name="Han C."/>
            <person name="Bruce D."/>
            <person name="Goodwin L."/>
            <person name="Pati A."/>
            <person name="Chen A."/>
            <person name="Palaniappan K."/>
            <person name="Land M."/>
            <person name="Hauser L."/>
            <person name="Chang Y.J."/>
            <person name="Jeffries C.D."/>
            <person name="Detter J.C."/>
            <person name="Rohde M."/>
            <person name="Brambilla E."/>
            <person name="Spring S."/>
            <person name="Goker M."/>
            <person name="Sikorski J."/>
            <person name="Woyke T."/>
            <person name="Bristow J."/>
            <person name="Eisen J.A."/>
            <person name="Markowitz V."/>
            <person name="Hugenholtz P."/>
            <person name="Klenk H.P."/>
            <person name="Kyrpides N.C."/>
        </authorList>
    </citation>
    <scope>NUCLEOTIDE SEQUENCE [LARGE SCALE GENOMIC DNA]</scope>
    <source>
        <strain evidence="8">DSM 11293 / JCM 15392 / SEBR 4228</strain>
    </source>
</reference>
<organism evidence="7 8">
    <name type="scientific">Sediminispirochaeta smaragdinae (strain DSM 11293 / JCM 15392 / SEBR 4228)</name>
    <name type="common">Spirochaeta smaragdinae</name>
    <dbReference type="NCBI Taxonomy" id="573413"/>
    <lineage>
        <taxon>Bacteria</taxon>
        <taxon>Pseudomonadati</taxon>
        <taxon>Spirochaetota</taxon>
        <taxon>Spirochaetia</taxon>
        <taxon>Spirochaetales</taxon>
        <taxon>Spirochaetaceae</taxon>
        <taxon>Sediminispirochaeta</taxon>
    </lineage>
</organism>
<dbReference type="Pfam" id="PF12627">
    <property type="entry name" value="PolyA_pol_RNAbd"/>
    <property type="match status" value="1"/>
</dbReference>
<keyword evidence="2" id="KW-0547">Nucleotide-binding</keyword>
<proteinExistence type="inferred from homology"/>